<dbReference type="PIRSF" id="PIRSF005622">
    <property type="entry name" value="Hydrgn_mat_hypD"/>
    <property type="match status" value="1"/>
</dbReference>
<comment type="caution">
    <text evidence="5">The sequence shown here is derived from an EMBL/GenBank/DDBJ whole genome shotgun (WGS) entry which is preliminary data.</text>
</comment>
<feature type="region of interest" description="Disordered" evidence="4">
    <location>
        <begin position="387"/>
        <end position="409"/>
    </location>
</feature>
<dbReference type="Gene3D" id="3.40.50.11740">
    <property type="entry name" value="HypD, alpha/beta domain 2"/>
    <property type="match status" value="2"/>
</dbReference>
<name>A0ABQ2LZN4_9ACTN</name>
<keyword evidence="3" id="KW-0408">Iron</keyword>
<gene>
    <name evidence="5" type="ORF">GCM10012287_11810</name>
</gene>
<organism evidence="5 6">
    <name type="scientific">Streptomyces daqingensis</name>
    <dbReference type="NCBI Taxonomy" id="1472640"/>
    <lineage>
        <taxon>Bacteria</taxon>
        <taxon>Bacillati</taxon>
        <taxon>Actinomycetota</taxon>
        <taxon>Actinomycetes</taxon>
        <taxon>Kitasatosporales</taxon>
        <taxon>Streptomycetaceae</taxon>
        <taxon>Streptomyces</taxon>
    </lineage>
</organism>
<evidence type="ECO:0000313" key="5">
    <source>
        <dbReference type="EMBL" id="GGO44987.1"/>
    </source>
</evidence>
<keyword evidence="6" id="KW-1185">Reference proteome</keyword>
<evidence type="ECO:0000256" key="2">
    <source>
        <dbReference type="ARBA" id="ARBA00022723"/>
    </source>
</evidence>
<dbReference type="NCBIfam" id="TIGR00075">
    <property type="entry name" value="hypD"/>
    <property type="match status" value="1"/>
</dbReference>
<accession>A0ABQ2LZN4</accession>
<evidence type="ECO:0000256" key="1">
    <source>
        <dbReference type="ARBA" id="ARBA00007888"/>
    </source>
</evidence>
<comment type="similarity">
    <text evidence="1">Belongs to the HypD family.</text>
</comment>
<proteinExistence type="inferred from homology"/>
<dbReference type="EMBL" id="BMMP01000003">
    <property type="protein sequence ID" value="GGO44987.1"/>
    <property type="molecule type" value="Genomic_DNA"/>
</dbReference>
<dbReference type="InterPro" id="IPR002780">
    <property type="entry name" value="Hyd_form_HypD"/>
</dbReference>
<feature type="compositionally biased region" description="Low complexity" evidence="4">
    <location>
        <begin position="387"/>
        <end position="398"/>
    </location>
</feature>
<protein>
    <submittedName>
        <fullName evidence="5">Hydrogenase formation protein HypD</fullName>
    </submittedName>
</protein>
<dbReference type="InterPro" id="IPR042244">
    <property type="entry name" value="HypD_2_sf"/>
</dbReference>
<keyword evidence="2" id="KW-0479">Metal-binding</keyword>
<dbReference type="Proteomes" id="UP000631535">
    <property type="component" value="Unassembled WGS sequence"/>
</dbReference>
<dbReference type="PANTHER" id="PTHR30149">
    <property type="entry name" value="HYDROGENASE PROTEIN ASSEMBLY PROTEIN HYPD"/>
    <property type="match status" value="1"/>
</dbReference>
<evidence type="ECO:0000313" key="6">
    <source>
        <dbReference type="Proteomes" id="UP000631535"/>
    </source>
</evidence>
<evidence type="ECO:0000256" key="3">
    <source>
        <dbReference type="ARBA" id="ARBA00023004"/>
    </source>
</evidence>
<dbReference type="InterPro" id="IPR042243">
    <property type="entry name" value="HypD_1"/>
</dbReference>
<evidence type="ECO:0000256" key="4">
    <source>
        <dbReference type="SAM" id="MobiDB-lite"/>
    </source>
</evidence>
<sequence length="409" mass="44149">MGAGCTGGYEVKYIDEFQDPELARRLLDDIHAIVTRPWALMEVCGGQTHSIIRHGIDQLLPDGIELIHGPGCPVCVTPLEVIDKALEIASRKDVIFCSYGDMLRVPGTGRDLFQVRSEGGDVRVVYSPLDALRIAQQHPERQVVFFGIGFETTAPPNAMTVHQAKKLGIGNFSLLVSHVRVPPAIEAIMQSESCRVQGFLAAGHVCSVMGTGEYPPLAERFRVPIVVTGFEPLDVLEGVRRAVRQLERGEHTVDNAYARVVPPEGNPAAKAMLADIFEVTDRAWRGIGVIPGSGWRLAERYREFDAEHRFSVTGIDTREPVECRSGEVLQGLIKPHECEAFGTTCTPRTPLGATMVSSEGACAAYYLYRRLGTTSGAVIPSGTATMAARTSGSAGSTSEPAPLEGSPVV</sequence>
<reference evidence="6" key="1">
    <citation type="journal article" date="2019" name="Int. J. Syst. Evol. Microbiol.">
        <title>The Global Catalogue of Microorganisms (GCM) 10K type strain sequencing project: providing services to taxonomists for standard genome sequencing and annotation.</title>
        <authorList>
            <consortium name="The Broad Institute Genomics Platform"/>
            <consortium name="The Broad Institute Genome Sequencing Center for Infectious Disease"/>
            <person name="Wu L."/>
            <person name="Ma J."/>
        </authorList>
    </citation>
    <scope>NUCLEOTIDE SEQUENCE [LARGE SCALE GENOMIC DNA]</scope>
    <source>
        <strain evidence="6">CGMCC 4.7178</strain>
    </source>
</reference>
<dbReference type="Pfam" id="PF01924">
    <property type="entry name" value="HypD"/>
    <property type="match status" value="1"/>
</dbReference>
<dbReference type="PANTHER" id="PTHR30149:SF0">
    <property type="entry name" value="HYDROGENASE MATURATION FACTOR HYPD"/>
    <property type="match status" value="1"/>
</dbReference>
<dbReference type="Gene3D" id="6.10.20.100">
    <property type="match status" value="1"/>
</dbReference>